<proteinExistence type="inferred from homology"/>
<comment type="function">
    <text evidence="9">Catalyzes the reversible hydration of carbon dioxide to form bicarbonate.</text>
</comment>
<organism evidence="15 16">
    <name type="scientific">Prauserella rugosa</name>
    <dbReference type="NCBI Taxonomy" id="43354"/>
    <lineage>
        <taxon>Bacteria</taxon>
        <taxon>Bacillati</taxon>
        <taxon>Actinomycetota</taxon>
        <taxon>Actinomycetes</taxon>
        <taxon>Pseudonocardiales</taxon>
        <taxon>Pseudonocardiaceae</taxon>
        <taxon>Prauserella</taxon>
    </lineage>
</organism>
<dbReference type="Proteomes" id="UP000317303">
    <property type="component" value="Unassembled WGS sequence"/>
</dbReference>
<evidence type="ECO:0000256" key="5">
    <source>
        <dbReference type="ARBA" id="ARBA00022833"/>
    </source>
</evidence>
<keyword evidence="7 13" id="KW-0472">Membrane</keyword>
<dbReference type="GO" id="GO:0016020">
    <property type="term" value="C:membrane"/>
    <property type="evidence" value="ECO:0007669"/>
    <property type="project" value="UniProtKB-SubCell"/>
</dbReference>
<keyword evidence="8" id="KW-0456">Lyase</keyword>
<evidence type="ECO:0000259" key="14">
    <source>
        <dbReference type="Pfam" id="PF00916"/>
    </source>
</evidence>
<feature type="transmembrane region" description="Helical" evidence="13">
    <location>
        <begin position="329"/>
        <end position="356"/>
    </location>
</feature>
<keyword evidence="4 13" id="KW-0812">Transmembrane</keyword>
<feature type="domain" description="SLC26A/SulP transporter" evidence="14">
    <location>
        <begin position="25"/>
        <end position="382"/>
    </location>
</feature>
<feature type="transmembrane region" description="Helical" evidence="13">
    <location>
        <begin position="244"/>
        <end position="271"/>
    </location>
</feature>
<feature type="transmembrane region" description="Helical" evidence="13">
    <location>
        <begin position="56"/>
        <end position="76"/>
    </location>
</feature>
<feature type="transmembrane region" description="Helical" evidence="13">
    <location>
        <begin position="130"/>
        <end position="154"/>
    </location>
</feature>
<feature type="transmembrane region" description="Helical" evidence="13">
    <location>
        <begin position="377"/>
        <end position="408"/>
    </location>
</feature>
<dbReference type="InterPro" id="IPR001902">
    <property type="entry name" value="SLC26A/SulP_fam"/>
</dbReference>
<evidence type="ECO:0000256" key="3">
    <source>
        <dbReference type="ARBA" id="ARBA00012925"/>
    </source>
</evidence>
<dbReference type="Gene3D" id="3.40.1050.10">
    <property type="entry name" value="Carbonic anhydrase"/>
    <property type="match status" value="1"/>
</dbReference>
<evidence type="ECO:0000256" key="7">
    <source>
        <dbReference type="ARBA" id="ARBA00023136"/>
    </source>
</evidence>
<dbReference type="Pfam" id="PF00916">
    <property type="entry name" value="Sulfate_transp"/>
    <property type="match status" value="1"/>
</dbReference>
<feature type="compositionally biased region" description="Gly residues" evidence="12">
    <location>
        <begin position="562"/>
        <end position="571"/>
    </location>
</feature>
<dbReference type="EMBL" id="VLJV01000001">
    <property type="protein sequence ID" value="TWH20206.1"/>
    <property type="molecule type" value="Genomic_DNA"/>
</dbReference>
<evidence type="ECO:0000256" key="2">
    <source>
        <dbReference type="ARBA" id="ARBA00006217"/>
    </source>
</evidence>
<evidence type="ECO:0000256" key="8">
    <source>
        <dbReference type="ARBA" id="ARBA00023239"/>
    </source>
</evidence>
<feature type="transmembrane region" description="Helical" evidence="13">
    <location>
        <begin position="96"/>
        <end position="118"/>
    </location>
</feature>
<dbReference type="GO" id="GO:0015976">
    <property type="term" value="P:carbon utilization"/>
    <property type="evidence" value="ECO:0007669"/>
    <property type="project" value="InterPro"/>
</dbReference>
<comment type="subcellular location">
    <subcellularLocation>
        <location evidence="1">Membrane</location>
        <topology evidence="1">Multi-pass membrane protein</topology>
    </subcellularLocation>
</comment>
<evidence type="ECO:0000256" key="10">
    <source>
        <dbReference type="ARBA" id="ARBA00048348"/>
    </source>
</evidence>
<reference evidence="15 16" key="1">
    <citation type="submission" date="2019-07" db="EMBL/GenBank/DDBJ databases">
        <title>R&amp;d 2014.</title>
        <authorList>
            <person name="Klenk H.-P."/>
        </authorList>
    </citation>
    <scope>NUCLEOTIDE SEQUENCE [LARGE SCALE GENOMIC DNA]</scope>
    <source>
        <strain evidence="15 16">DSM 43194</strain>
    </source>
</reference>
<dbReference type="SMART" id="SM00947">
    <property type="entry name" value="Pro_CA"/>
    <property type="match status" value="1"/>
</dbReference>
<evidence type="ECO:0000256" key="9">
    <source>
        <dbReference type="ARBA" id="ARBA00024993"/>
    </source>
</evidence>
<feature type="transmembrane region" description="Helical" evidence="13">
    <location>
        <begin position="291"/>
        <end position="309"/>
    </location>
</feature>
<accession>A0A660CA71</accession>
<comment type="catalytic activity">
    <reaction evidence="10">
        <text>hydrogencarbonate + H(+) = CO2 + H2O</text>
        <dbReference type="Rhea" id="RHEA:10748"/>
        <dbReference type="ChEBI" id="CHEBI:15377"/>
        <dbReference type="ChEBI" id="CHEBI:15378"/>
        <dbReference type="ChEBI" id="CHEBI:16526"/>
        <dbReference type="ChEBI" id="CHEBI:17544"/>
        <dbReference type="EC" id="4.2.1.1"/>
    </reaction>
</comment>
<feature type="compositionally biased region" description="Low complexity" evidence="12">
    <location>
        <begin position="537"/>
        <end position="552"/>
    </location>
</feature>
<keyword evidence="5 11" id="KW-0862">Zinc</keyword>
<dbReference type="RefSeq" id="WP_051757517.1">
    <property type="nucleotide sequence ID" value="NZ_JOIJ01000003.1"/>
</dbReference>
<feature type="transmembrane region" description="Helical" evidence="13">
    <location>
        <begin position="174"/>
        <end position="192"/>
    </location>
</feature>
<feature type="transmembrane region" description="Helical" evidence="13">
    <location>
        <begin position="29"/>
        <end position="49"/>
    </location>
</feature>
<dbReference type="PROSITE" id="PS00705">
    <property type="entry name" value="PROK_CO2_ANHYDRASE_2"/>
    <property type="match status" value="1"/>
</dbReference>
<feature type="binding site" evidence="11">
    <location>
        <position position="680"/>
    </location>
    <ligand>
        <name>Zn(2+)</name>
        <dbReference type="ChEBI" id="CHEBI:29105"/>
    </ligand>
</feature>
<feature type="binding site" evidence="11">
    <location>
        <position position="620"/>
    </location>
    <ligand>
        <name>Zn(2+)</name>
        <dbReference type="ChEBI" id="CHEBI:29105"/>
    </ligand>
</feature>
<dbReference type="Pfam" id="PF00484">
    <property type="entry name" value="Pro_CA"/>
    <property type="match status" value="1"/>
</dbReference>
<dbReference type="InterPro" id="IPR001765">
    <property type="entry name" value="Carbonic_anhydrase"/>
</dbReference>
<dbReference type="InterPro" id="IPR036874">
    <property type="entry name" value="Carbonic_anhydrase_sf"/>
</dbReference>
<protein>
    <recommendedName>
        <fullName evidence="3">carbonic anhydrase</fullName>
        <ecNumber evidence="3">4.2.1.1</ecNumber>
    </recommendedName>
</protein>
<feature type="binding site" evidence="11">
    <location>
        <position position="618"/>
    </location>
    <ligand>
        <name>Zn(2+)</name>
        <dbReference type="ChEBI" id="CHEBI:29105"/>
    </ligand>
</feature>
<dbReference type="InterPro" id="IPR015892">
    <property type="entry name" value="Carbonic_anhydrase_CS"/>
</dbReference>
<evidence type="ECO:0000256" key="1">
    <source>
        <dbReference type="ARBA" id="ARBA00004141"/>
    </source>
</evidence>
<comment type="caution">
    <text evidence="15">The sequence shown here is derived from an EMBL/GenBank/DDBJ whole genome shotgun (WGS) entry which is preliminary data.</text>
</comment>
<dbReference type="InterPro" id="IPR011547">
    <property type="entry name" value="SLC26A/SulP_dom"/>
</dbReference>
<comment type="similarity">
    <text evidence="2">Belongs to the beta-class carbonic anhydrase family.</text>
</comment>
<dbReference type="GO" id="GO:0004089">
    <property type="term" value="F:carbonate dehydratase activity"/>
    <property type="evidence" value="ECO:0007669"/>
    <property type="project" value="UniProtKB-EC"/>
</dbReference>
<dbReference type="AlphaFoldDB" id="A0A660CA71"/>
<keyword evidence="6 13" id="KW-1133">Transmembrane helix</keyword>
<evidence type="ECO:0000256" key="13">
    <source>
        <dbReference type="SAM" id="Phobius"/>
    </source>
</evidence>
<evidence type="ECO:0000256" key="4">
    <source>
        <dbReference type="ARBA" id="ARBA00022692"/>
    </source>
</evidence>
<sequence>MTPTAGPESDQKGDTDAAPWWRTVLRHDVPASLVVFLVAVPLSLGIALASGAPIAAGLIAAVVGGVVAGAVGGSPLQVSGPAAGLTVVMAETINQFGWAVTCAITLAAGLLQVLFGLSRVARAALAISPAIVHGMLAGIGITIVLGQLHVILGGDSNSSAIDNVTQLPGQLMDLHGPATFLGLLTLGILLVWGKLPSAVRKVPAPLAAIVLVTVLAVVTGSSAERVELPGNVLDLQFMPQLPEAAWMEFAVAVLTIALIASIESLLSAVAVDKMHTGKRANFDRELIGQGFGNMTSGALGGLPITGVIVRSSTNMSAGAKTRASAILHGVWVLLFTALLAVLIESIPLAALAGLLVHVGAKLVNVAHIREVRKHGDLSLYVVTVVGVVTIDLLTGVLIGIGLSLVLMLSRTMWSGVHAEHDGDGYRIVVEGVLTFLSVPRLSAVLNGLPEGSTVRLELVVDYLDHASFDCLHTWQEAHERSGGTVLVDEVGHPWFRRGKDGSPIVRRDRAGVAVPRFLAPWSEWMARDGHVPQSANAAEADASSTQTADAAQKNGHHPGAELGAGNGGGAGEVAIPGQRTGPLHRGTSEFQNRTAPLVRDTMSKLAAGQHPHTLFITCADARIVPNVITTSGPGDMFTVRNVGNLVPPHDTQASDGASVWSSVEFAVSVLGVSEIVVCGHSSCGAMRAVVGEAPAGLTALADWLEHGTPSLRRSRENAPVLLGGEEPAHPDDALALHSVHQQLEHLRQSPLVASAIERGQLSLSGMYFDVGNAQVYLLDPASGNFEPAGVQDVVQTP</sequence>
<evidence type="ECO:0000256" key="11">
    <source>
        <dbReference type="PIRSR" id="PIRSR601765-1"/>
    </source>
</evidence>
<feature type="region of interest" description="Disordered" evidence="12">
    <location>
        <begin position="531"/>
        <end position="590"/>
    </location>
</feature>
<evidence type="ECO:0000256" key="12">
    <source>
        <dbReference type="SAM" id="MobiDB-lite"/>
    </source>
</evidence>
<comment type="cofactor">
    <cofactor evidence="11">
        <name>Zn(2+)</name>
        <dbReference type="ChEBI" id="CHEBI:29105"/>
    </cofactor>
    <text evidence="11">Binds 1 zinc ion per subunit.</text>
</comment>
<evidence type="ECO:0000313" key="16">
    <source>
        <dbReference type="Proteomes" id="UP000317303"/>
    </source>
</evidence>
<feature type="transmembrane region" description="Helical" evidence="13">
    <location>
        <begin position="204"/>
        <end position="224"/>
    </location>
</feature>
<dbReference type="EC" id="4.2.1.1" evidence="3"/>
<dbReference type="SUPFAM" id="SSF53056">
    <property type="entry name" value="beta-carbonic anhydrase, cab"/>
    <property type="match status" value="1"/>
</dbReference>
<keyword evidence="16" id="KW-1185">Reference proteome</keyword>
<feature type="binding site" evidence="11">
    <location>
        <position position="683"/>
    </location>
    <ligand>
        <name>Zn(2+)</name>
        <dbReference type="ChEBI" id="CHEBI:29105"/>
    </ligand>
</feature>
<dbReference type="GO" id="GO:0008270">
    <property type="term" value="F:zinc ion binding"/>
    <property type="evidence" value="ECO:0007669"/>
    <property type="project" value="InterPro"/>
</dbReference>
<name>A0A660CA71_9PSEU</name>
<evidence type="ECO:0000256" key="6">
    <source>
        <dbReference type="ARBA" id="ARBA00022989"/>
    </source>
</evidence>
<evidence type="ECO:0000313" key="15">
    <source>
        <dbReference type="EMBL" id="TWH20206.1"/>
    </source>
</evidence>
<dbReference type="PANTHER" id="PTHR11814">
    <property type="entry name" value="SULFATE TRANSPORTER"/>
    <property type="match status" value="1"/>
</dbReference>
<keyword evidence="11" id="KW-0479">Metal-binding</keyword>
<dbReference type="GO" id="GO:0055085">
    <property type="term" value="P:transmembrane transport"/>
    <property type="evidence" value="ECO:0007669"/>
    <property type="project" value="InterPro"/>
</dbReference>
<gene>
    <name evidence="15" type="ORF">JD82_02048</name>
</gene>